<keyword evidence="2" id="KW-0813">Transport</keyword>
<accession>A0A7H1N5H6</accession>
<comment type="cofactor">
    <cofactor evidence="1">
        <name>[4Fe-4S] cluster</name>
        <dbReference type="ChEBI" id="CHEBI:49883"/>
    </cofactor>
</comment>
<dbReference type="PROSITE" id="PS51379">
    <property type="entry name" value="4FE4S_FER_2"/>
    <property type="match status" value="2"/>
</dbReference>
<dbReference type="RefSeq" id="WP_190261422.1">
    <property type="nucleotide sequence ID" value="NZ_CP053923.1"/>
</dbReference>
<name>A0A7H1N5H6_9PROT</name>
<feature type="domain" description="4Fe-4S ferredoxin-type" evidence="8">
    <location>
        <begin position="32"/>
        <end position="64"/>
    </location>
</feature>
<keyword evidence="3" id="KW-0004">4Fe-4S</keyword>
<dbReference type="FunFam" id="3.30.70.20:FF:000045">
    <property type="entry name" value="Ferredoxin, 4Fe-4S"/>
    <property type="match status" value="1"/>
</dbReference>
<evidence type="ECO:0000256" key="2">
    <source>
        <dbReference type="ARBA" id="ARBA00022448"/>
    </source>
</evidence>
<dbReference type="AlphaFoldDB" id="A0A7H1N5H6"/>
<dbReference type="SUPFAM" id="SSF54862">
    <property type="entry name" value="4Fe-4S ferredoxins"/>
    <property type="match status" value="1"/>
</dbReference>
<dbReference type="InterPro" id="IPR017896">
    <property type="entry name" value="4Fe4S_Fe-S-bd"/>
</dbReference>
<dbReference type="KEGG" id="dvn:HQ394_18665"/>
<evidence type="ECO:0000256" key="4">
    <source>
        <dbReference type="ARBA" id="ARBA00022723"/>
    </source>
</evidence>
<keyword evidence="7" id="KW-0411">Iron-sulfur</keyword>
<reference evidence="9 10" key="1">
    <citation type="submission" date="2020-05" db="EMBL/GenBank/DDBJ databases">
        <title>Complete closed genome sequence of Defluviicoccus vanus.</title>
        <authorList>
            <person name="Bessarab I."/>
            <person name="Arumugam K."/>
            <person name="Maszenan A.M."/>
            <person name="Seviour R.J."/>
            <person name="Williams R.B."/>
        </authorList>
    </citation>
    <scope>NUCLEOTIDE SEQUENCE [LARGE SCALE GENOMIC DNA]</scope>
    <source>
        <strain evidence="9 10">Ben 114</strain>
    </source>
</reference>
<dbReference type="GO" id="GO:0046872">
    <property type="term" value="F:metal ion binding"/>
    <property type="evidence" value="ECO:0007669"/>
    <property type="project" value="UniProtKB-KW"/>
</dbReference>
<dbReference type="PROSITE" id="PS00198">
    <property type="entry name" value="4FE4S_FER_1"/>
    <property type="match status" value="1"/>
</dbReference>
<dbReference type="EMBL" id="CP053923">
    <property type="protein sequence ID" value="QNT70962.1"/>
    <property type="molecule type" value="Genomic_DNA"/>
</dbReference>
<evidence type="ECO:0000256" key="1">
    <source>
        <dbReference type="ARBA" id="ARBA00001966"/>
    </source>
</evidence>
<dbReference type="GO" id="GO:0051539">
    <property type="term" value="F:4 iron, 4 sulfur cluster binding"/>
    <property type="evidence" value="ECO:0007669"/>
    <property type="project" value="UniProtKB-KW"/>
</dbReference>
<protein>
    <submittedName>
        <fullName evidence="9">4Fe-4S binding protein</fullName>
    </submittedName>
</protein>
<keyword evidence="10" id="KW-1185">Reference proteome</keyword>
<evidence type="ECO:0000256" key="6">
    <source>
        <dbReference type="ARBA" id="ARBA00023004"/>
    </source>
</evidence>
<keyword evidence="4" id="KW-0479">Metal-binding</keyword>
<evidence type="ECO:0000259" key="8">
    <source>
        <dbReference type="PROSITE" id="PS51379"/>
    </source>
</evidence>
<evidence type="ECO:0000256" key="7">
    <source>
        <dbReference type="ARBA" id="ARBA00023014"/>
    </source>
</evidence>
<dbReference type="Pfam" id="PF13237">
    <property type="entry name" value="Fer4_10"/>
    <property type="match status" value="1"/>
</dbReference>
<dbReference type="InterPro" id="IPR017900">
    <property type="entry name" value="4Fe4S_Fe_S_CS"/>
</dbReference>
<evidence type="ECO:0000313" key="10">
    <source>
        <dbReference type="Proteomes" id="UP000516369"/>
    </source>
</evidence>
<evidence type="ECO:0000256" key="5">
    <source>
        <dbReference type="ARBA" id="ARBA00022982"/>
    </source>
</evidence>
<keyword evidence="6" id="KW-0408">Iron</keyword>
<evidence type="ECO:0000313" key="9">
    <source>
        <dbReference type="EMBL" id="QNT70962.1"/>
    </source>
</evidence>
<evidence type="ECO:0000256" key="3">
    <source>
        <dbReference type="ARBA" id="ARBA00022485"/>
    </source>
</evidence>
<sequence>MAYVINESACTGCGSCEFGCPNAAIKMKGDIFVINPSKCNECKGHFDEPQCVAACPADCITLAA</sequence>
<gene>
    <name evidence="9" type="ORF">HQ394_18665</name>
</gene>
<dbReference type="Gene3D" id="3.30.70.20">
    <property type="match status" value="1"/>
</dbReference>
<feature type="domain" description="4Fe-4S ferredoxin-type" evidence="8">
    <location>
        <begin position="1"/>
        <end position="30"/>
    </location>
</feature>
<proteinExistence type="predicted"/>
<organism evidence="9 10">
    <name type="scientific">Defluviicoccus vanus</name>
    <dbReference type="NCBI Taxonomy" id="111831"/>
    <lineage>
        <taxon>Bacteria</taxon>
        <taxon>Pseudomonadati</taxon>
        <taxon>Pseudomonadota</taxon>
        <taxon>Alphaproteobacteria</taxon>
        <taxon>Rhodospirillales</taxon>
        <taxon>Rhodospirillaceae</taxon>
        <taxon>Defluviicoccus</taxon>
    </lineage>
</organism>
<keyword evidence="5" id="KW-0249">Electron transport</keyword>
<dbReference type="Proteomes" id="UP000516369">
    <property type="component" value="Chromosome"/>
</dbReference>